<feature type="domain" description="PEP-utilising enzyme C-terminal" evidence="1">
    <location>
        <begin position="1"/>
        <end position="185"/>
    </location>
</feature>
<dbReference type="InterPro" id="IPR015813">
    <property type="entry name" value="Pyrv/PenolPyrv_kinase-like_dom"/>
</dbReference>
<organism evidence="2">
    <name type="scientific">mine drainage metagenome</name>
    <dbReference type="NCBI Taxonomy" id="410659"/>
    <lineage>
        <taxon>unclassified sequences</taxon>
        <taxon>metagenomes</taxon>
        <taxon>ecological metagenomes</taxon>
    </lineage>
</organism>
<dbReference type="PANTHER" id="PTHR22931:SF9">
    <property type="entry name" value="PYRUVATE, PHOSPHATE DIKINASE 1, CHLOROPLASTIC"/>
    <property type="match status" value="1"/>
</dbReference>
<protein>
    <submittedName>
        <fullName evidence="2">PEP-utilizing enzyme domain protein</fullName>
        <ecNumber evidence="2">2.7.-.-</ecNumber>
    </submittedName>
</protein>
<dbReference type="PANTHER" id="PTHR22931">
    <property type="entry name" value="PHOSPHOENOLPYRUVATE DIKINASE-RELATED"/>
    <property type="match status" value="1"/>
</dbReference>
<dbReference type="SUPFAM" id="SSF51621">
    <property type="entry name" value="Phosphoenolpyruvate/pyruvate domain"/>
    <property type="match status" value="1"/>
</dbReference>
<dbReference type="PROSITE" id="PS00742">
    <property type="entry name" value="PEP_ENZYMES_2"/>
    <property type="match status" value="1"/>
</dbReference>
<proteinExistence type="predicted"/>
<comment type="caution">
    <text evidence="2">The sequence shown here is derived from an EMBL/GenBank/DDBJ whole genome shotgun (WGS) entry which is preliminary data.</text>
</comment>
<dbReference type="EMBL" id="AUZY01003779">
    <property type="protein sequence ID" value="EQD67389.1"/>
    <property type="molecule type" value="Genomic_DNA"/>
</dbReference>
<dbReference type="Pfam" id="PF02896">
    <property type="entry name" value="PEP-utilizers_C"/>
    <property type="match status" value="1"/>
</dbReference>
<evidence type="ECO:0000259" key="1">
    <source>
        <dbReference type="Pfam" id="PF02896"/>
    </source>
</evidence>
<sequence length="199" mass="22285">MQVRAIMSAAKQVEAEGRELLPEIMIPLVGHPNELKIIKERLTKTIGEILGSKKIEYEIGTMIEVPRSCLVADKIAEYADFFSFGTNDLTQMTYGYSRDDAEGKFISRYLEEKIIELDPFNTIDRDGVGELMRIGVERGRKTRKDLEIGICGEQGGDPETIYFCHEIGLDYVSSSPFRIPVAILCAARASIMDQEAGKQ</sequence>
<dbReference type="Gene3D" id="3.20.20.60">
    <property type="entry name" value="Phosphoenolpyruvate-binding domains"/>
    <property type="match status" value="1"/>
</dbReference>
<reference evidence="2" key="1">
    <citation type="submission" date="2013-08" db="EMBL/GenBank/DDBJ databases">
        <authorList>
            <person name="Mendez C."/>
            <person name="Richter M."/>
            <person name="Ferrer M."/>
            <person name="Sanchez J."/>
        </authorList>
    </citation>
    <scope>NUCLEOTIDE SEQUENCE</scope>
</reference>
<gene>
    <name evidence="2" type="ORF">B1B_05949</name>
</gene>
<evidence type="ECO:0000313" key="2">
    <source>
        <dbReference type="EMBL" id="EQD67389.1"/>
    </source>
</evidence>
<keyword evidence="2" id="KW-0808">Transferase</keyword>
<reference evidence="2" key="2">
    <citation type="journal article" date="2014" name="ISME J.">
        <title>Microbial stratification in low pH oxic and suboxic macroscopic growths along an acid mine drainage.</title>
        <authorList>
            <person name="Mendez-Garcia C."/>
            <person name="Mesa V."/>
            <person name="Sprenger R.R."/>
            <person name="Richter M."/>
            <person name="Diez M.S."/>
            <person name="Solano J."/>
            <person name="Bargiela R."/>
            <person name="Golyshina O.V."/>
            <person name="Manteca A."/>
            <person name="Ramos J.L."/>
            <person name="Gallego J.R."/>
            <person name="Llorente I."/>
            <person name="Martins Dos Santos V.A."/>
            <person name="Jensen O.N."/>
            <person name="Pelaez A.I."/>
            <person name="Sanchez J."/>
            <person name="Ferrer M."/>
        </authorList>
    </citation>
    <scope>NUCLEOTIDE SEQUENCE</scope>
</reference>
<dbReference type="EC" id="2.7.-.-" evidence="2"/>
<dbReference type="GO" id="GO:0050242">
    <property type="term" value="F:pyruvate, phosphate dikinase activity"/>
    <property type="evidence" value="ECO:0007669"/>
    <property type="project" value="InterPro"/>
</dbReference>
<dbReference type="AlphaFoldDB" id="T1CJT2"/>
<name>T1CJT2_9ZZZZ</name>
<dbReference type="InterPro" id="IPR000121">
    <property type="entry name" value="PEP_util_C"/>
</dbReference>
<dbReference type="InterPro" id="IPR040442">
    <property type="entry name" value="Pyrv_kinase-like_dom_sf"/>
</dbReference>
<accession>T1CJT2</accession>
<dbReference type="InterPro" id="IPR010121">
    <property type="entry name" value="Pyruvate_phosphate_dikinase"/>
</dbReference>
<dbReference type="InterPro" id="IPR023151">
    <property type="entry name" value="PEP_util_CS"/>
</dbReference>